<dbReference type="GO" id="GO:0017168">
    <property type="term" value="F:5-oxoprolinase (ATP-hydrolyzing) activity"/>
    <property type="evidence" value="ECO:0007669"/>
    <property type="project" value="TreeGrafter"/>
</dbReference>
<dbReference type="Pfam" id="PF05378">
    <property type="entry name" value="Hydant_A_N"/>
    <property type="match status" value="1"/>
</dbReference>
<dbReference type="Proteomes" id="UP000595038">
    <property type="component" value="Chromosome"/>
</dbReference>
<dbReference type="RefSeq" id="WP_011201659.1">
    <property type="nucleotide sequence ID" value="NZ_BEXU01000008.1"/>
</dbReference>
<dbReference type="InterPro" id="IPR045079">
    <property type="entry name" value="Oxoprolinase-like"/>
</dbReference>
<name>A0A415JFI6_BACLI</name>
<dbReference type="Pfam" id="PF01968">
    <property type="entry name" value="Hydantoinase_A"/>
    <property type="match status" value="1"/>
</dbReference>
<feature type="domain" description="Hydantoinase A/oxoprolinase" evidence="1">
    <location>
        <begin position="210"/>
        <end position="495"/>
    </location>
</feature>
<accession>A0A415JFI6</accession>
<dbReference type="PANTHER" id="PTHR11365">
    <property type="entry name" value="5-OXOPROLINASE RELATED"/>
    <property type="match status" value="1"/>
</dbReference>
<evidence type="ECO:0000259" key="3">
    <source>
        <dbReference type="Pfam" id="PF19278"/>
    </source>
</evidence>
<protein>
    <submittedName>
        <fullName evidence="5">Acetophenone carboxylase gamma subunit</fullName>
    </submittedName>
    <submittedName>
        <fullName evidence="4">Hydantoinase/oxoprolinase family protein</fullName>
    </submittedName>
</protein>
<dbReference type="GeneID" id="92861426"/>
<evidence type="ECO:0000259" key="1">
    <source>
        <dbReference type="Pfam" id="PF01968"/>
    </source>
</evidence>
<dbReference type="AlphaFoldDB" id="A0A415JFI6"/>
<reference evidence="4 7" key="2">
    <citation type="submission" date="2020-12" db="EMBL/GenBank/DDBJ databases">
        <title>FDA dAtabase for Regulatory Grade micrObial Sequences (FDA-ARGOS): Supporting development and validation of Infectious Disease Dx tests.</title>
        <authorList>
            <person name="Nelson B."/>
            <person name="Plummer A."/>
            <person name="Tallon L."/>
            <person name="Sadzewicz L."/>
            <person name="Zhao X."/>
            <person name="Boylan J."/>
            <person name="Ott S."/>
            <person name="Bowen H."/>
            <person name="Vavikolanu K."/>
            <person name="Mehta A."/>
            <person name="Aluvathingal J."/>
            <person name="Nadendla S."/>
            <person name="Myers T."/>
            <person name="Yan Y."/>
            <person name="Sichtig H."/>
        </authorList>
    </citation>
    <scope>NUCLEOTIDE SEQUENCE [LARGE SCALE GENOMIC DNA]</scope>
    <source>
        <strain evidence="4 7">FDAARGOS_923</strain>
    </source>
</reference>
<dbReference type="GO" id="GO:0005829">
    <property type="term" value="C:cytosol"/>
    <property type="evidence" value="ECO:0007669"/>
    <property type="project" value="TreeGrafter"/>
</dbReference>
<dbReference type="InterPro" id="IPR049517">
    <property type="entry name" value="ACX-like_C"/>
</dbReference>
<dbReference type="EMBL" id="NILC01000026">
    <property type="protein sequence ID" value="TWL25418.1"/>
    <property type="molecule type" value="Genomic_DNA"/>
</dbReference>
<dbReference type="PANTHER" id="PTHR11365:SF23">
    <property type="entry name" value="HYPOTHETICAL 5-OXOPROLINASE (EUROFUNG)-RELATED"/>
    <property type="match status" value="1"/>
</dbReference>
<dbReference type="InterPro" id="IPR008040">
    <property type="entry name" value="Hydant_A_N"/>
</dbReference>
<evidence type="ECO:0000313" key="7">
    <source>
        <dbReference type="Proteomes" id="UP000595038"/>
    </source>
</evidence>
<dbReference type="GO" id="GO:0006749">
    <property type="term" value="P:glutathione metabolic process"/>
    <property type="evidence" value="ECO:0007669"/>
    <property type="project" value="TreeGrafter"/>
</dbReference>
<dbReference type="SUPFAM" id="SSF53067">
    <property type="entry name" value="Actin-like ATPase domain"/>
    <property type="match status" value="1"/>
</dbReference>
<dbReference type="Gene3D" id="3.30.420.40">
    <property type="match status" value="1"/>
</dbReference>
<dbReference type="OMA" id="HAMTVSV"/>
<dbReference type="InterPro" id="IPR043129">
    <property type="entry name" value="ATPase_NBD"/>
</dbReference>
<dbReference type="EMBL" id="CP065647">
    <property type="protein sequence ID" value="QPR71473.1"/>
    <property type="molecule type" value="Genomic_DNA"/>
</dbReference>
<sequence length="701" mass="76700">MMNEKNQWVFGIDVGGTFTDLVAVNKDGKMVSTKTPSTPDQSDGVMNGIKKMAEIIGIDVKDLLANSPLVVHGTTVATNALLEYNGAKVGLLTTEGFRDEIEFRRAYKESVFSPRLEAPYQIVPRRYRVGIPERLDHTGNVVTKLDEEAVRRAVRGFIQEGVEAVAVCFLFSFMNPSHEIRVKEIIQEEAPGMFVSLSYEVLPQIREFERVSTTIVNAFTGPSMQSYLNHLDERFREDGFTGELFVMQSNGGVQNVIQSGKFAAGGLLSGPAGGVTAASFIGEKSGYENVITVDMGGTSYDVSVIEKLNPAITTENWISRYRVALPMMDIHTIGSGGGSIAWIDSGGALQVGPRSAGSNPGPACYGRGGEEPTVTDVNVFLGYINPDNFLGGEMKLDRSLAEKAIRTRIAEPLGISTVEAALAISQIVNSDMSNAVHFVTTQRGHDPRNFALMAVGGAGAIHAGKQAEDLGIKTVIVPSLAPVFCALGDVAANLKVTELRTRFESLKNVDLQAMNADFEKMEQTAREKLGGQSVTNQYETRRFIDMRYAGEVHEVTVPVKSRTRRITELNLEATAADFHDLHERMFAHKDPEHDIEILNLRLDLVGVREPLKLKEEQFEQEDPSKAKTGERDMYFDIEPAKTPIFNGSMLEPGNLIVGPAIIEQWGTTIVVYPGHEALIDSYRNCVIEVKHAQQATRGGNA</sequence>
<dbReference type="Pfam" id="PF19278">
    <property type="entry name" value="Hydant_A_C"/>
    <property type="match status" value="1"/>
</dbReference>
<organism evidence="5 6">
    <name type="scientific">Bacillus licheniformis</name>
    <dbReference type="NCBI Taxonomy" id="1402"/>
    <lineage>
        <taxon>Bacteria</taxon>
        <taxon>Bacillati</taxon>
        <taxon>Bacillota</taxon>
        <taxon>Bacilli</taxon>
        <taxon>Bacillales</taxon>
        <taxon>Bacillaceae</taxon>
        <taxon>Bacillus</taxon>
    </lineage>
</organism>
<evidence type="ECO:0000313" key="4">
    <source>
        <dbReference type="EMBL" id="QPR71473.1"/>
    </source>
</evidence>
<evidence type="ECO:0000313" key="6">
    <source>
        <dbReference type="Proteomes" id="UP000435910"/>
    </source>
</evidence>
<evidence type="ECO:0000259" key="2">
    <source>
        <dbReference type="Pfam" id="PF05378"/>
    </source>
</evidence>
<reference evidence="5 6" key="1">
    <citation type="submission" date="2019-06" db="EMBL/GenBank/DDBJ databases">
        <title>Genome sequence analysis of &gt;100 Bacillus licheniformis strains suggests intrinsic resistance to this species.</title>
        <authorList>
            <person name="Wels M."/>
            <person name="Siezen R.J."/>
            <person name="Johansen E."/>
            <person name="Stuer-Lauridsen B."/>
            <person name="Bjerre K."/>
            <person name="Nielsen B.K.K."/>
        </authorList>
    </citation>
    <scope>NUCLEOTIDE SEQUENCE [LARGE SCALE GENOMIC DNA]</scope>
    <source>
        <strain evidence="5 6">BAC-16736</strain>
    </source>
</reference>
<gene>
    <name evidence="5" type="ORF">CHCC16736_4301</name>
    <name evidence="4" type="ORF">I6G80_16765</name>
</gene>
<proteinExistence type="predicted"/>
<feature type="domain" description="Acetophenone carboxylase-like C-terminal" evidence="3">
    <location>
        <begin position="511"/>
        <end position="683"/>
    </location>
</feature>
<dbReference type="InterPro" id="IPR002821">
    <property type="entry name" value="Hydantoinase_A"/>
</dbReference>
<evidence type="ECO:0000313" key="5">
    <source>
        <dbReference type="EMBL" id="TWL25418.1"/>
    </source>
</evidence>
<feature type="domain" description="Hydantoinase/oxoprolinase N-terminal" evidence="2">
    <location>
        <begin position="10"/>
        <end position="189"/>
    </location>
</feature>
<dbReference type="Proteomes" id="UP000435910">
    <property type="component" value="Unassembled WGS sequence"/>
</dbReference>